<dbReference type="RefSeq" id="WP_209650329.1">
    <property type="nucleotide sequence ID" value="NZ_JBEPNV010000001.1"/>
</dbReference>
<protein>
    <submittedName>
        <fullName evidence="1">Uncharacterized protein</fullName>
    </submittedName>
</protein>
<evidence type="ECO:0000313" key="1">
    <source>
        <dbReference type="EMBL" id="MET3868634.1"/>
    </source>
</evidence>
<gene>
    <name evidence="1" type="ORF">ABIC20_005943</name>
</gene>
<dbReference type="Proteomes" id="UP001549119">
    <property type="component" value="Unassembled WGS sequence"/>
</dbReference>
<proteinExistence type="predicted"/>
<keyword evidence="2" id="KW-1185">Reference proteome</keyword>
<comment type="caution">
    <text evidence="1">The sequence shown here is derived from an EMBL/GenBank/DDBJ whole genome shotgun (WGS) entry which is preliminary data.</text>
</comment>
<evidence type="ECO:0000313" key="2">
    <source>
        <dbReference type="Proteomes" id="UP001549119"/>
    </source>
</evidence>
<accession>A0ABV2NQ32</accession>
<dbReference type="EMBL" id="JBEPNW010000002">
    <property type="protein sequence ID" value="MET3868634.1"/>
    <property type="molecule type" value="Genomic_DNA"/>
</dbReference>
<name>A0ABV2NQ32_9HYPH</name>
<reference evidence="1 2" key="1">
    <citation type="submission" date="2024-06" db="EMBL/GenBank/DDBJ databases">
        <title>Genomics of switchgrass bacterial isolates.</title>
        <authorList>
            <person name="Shade A."/>
        </authorList>
    </citation>
    <scope>NUCLEOTIDE SEQUENCE [LARGE SCALE GENOMIC DNA]</scope>
    <source>
        <strain evidence="1 2">PvP084</strain>
    </source>
</reference>
<sequence length="149" mass="15849">MTRRIDLIPDRRERAALEALWRAQGWPQARIDGLGDRLRDDETLDGALFEVRAVLAALDALPVPPRKAGPLNPADVSALALDVGARVMIVLASGPDALDRAIVWARGAPTEALDPREAAALLKLVARSLTAMEDAASHPLPAPASTPET</sequence>
<organism evidence="1 2">
    <name type="scientific">Methylobacterium radiotolerans</name>
    <dbReference type="NCBI Taxonomy" id="31998"/>
    <lineage>
        <taxon>Bacteria</taxon>
        <taxon>Pseudomonadati</taxon>
        <taxon>Pseudomonadota</taxon>
        <taxon>Alphaproteobacteria</taxon>
        <taxon>Hyphomicrobiales</taxon>
        <taxon>Methylobacteriaceae</taxon>
        <taxon>Methylobacterium</taxon>
    </lineage>
</organism>